<dbReference type="InterPro" id="IPR011042">
    <property type="entry name" value="6-blade_b-propeller_TolB-like"/>
</dbReference>
<evidence type="ECO:0000313" key="4">
    <source>
        <dbReference type="Proteomes" id="UP000800097"/>
    </source>
</evidence>
<keyword evidence="4" id="KW-1185">Reference proteome</keyword>
<feature type="domain" description="Pyrroloquinoline quinone-dependent pyranose dehydrogenase beta-propeller" evidence="2">
    <location>
        <begin position="1"/>
        <end position="331"/>
    </location>
</feature>
<organism evidence="3 4">
    <name type="scientific">Westerdykella ornata</name>
    <dbReference type="NCBI Taxonomy" id="318751"/>
    <lineage>
        <taxon>Eukaryota</taxon>
        <taxon>Fungi</taxon>
        <taxon>Dikarya</taxon>
        <taxon>Ascomycota</taxon>
        <taxon>Pezizomycotina</taxon>
        <taxon>Dothideomycetes</taxon>
        <taxon>Pleosporomycetidae</taxon>
        <taxon>Pleosporales</taxon>
        <taxon>Sporormiaceae</taxon>
        <taxon>Westerdykella</taxon>
    </lineage>
</organism>
<feature type="compositionally biased region" description="Low complexity" evidence="1">
    <location>
        <begin position="338"/>
        <end position="355"/>
    </location>
</feature>
<dbReference type="Proteomes" id="UP000800097">
    <property type="component" value="Unassembled WGS sequence"/>
</dbReference>
<evidence type="ECO:0000256" key="1">
    <source>
        <dbReference type="SAM" id="MobiDB-lite"/>
    </source>
</evidence>
<feature type="region of interest" description="Disordered" evidence="1">
    <location>
        <begin position="333"/>
        <end position="355"/>
    </location>
</feature>
<dbReference type="OrthoDB" id="507128at2759"/>
<evidence type="ECO:0000259" key="2">
    <source>
        <dbReference type="Pfam" id="PF22807"/>
    </source>
</evidence>
<dbReference type="SUPFAM" id="SSF50952">
    <property type="entry name" value="Soluble quinoprotein glucose dehydrogenase"/>
    <property type="match status" value="1"/>
</dbReference>
<proteinExistence type="predicted"/>
<dbReference type="EMBL" id="ML986543">
    <property type="protein sequence ID" value="KAF2271399.1"/>
    <property type="molecule type" value="Genomic_DNA"/>
</dbReference>
<accession>A0A6A6J864</accession>
<dbReference type="InterPro" id="IPR011041">
    <property type="entry name" value="Quinoprot_gluc/sorb_DH_b-prop"/>
</dbReference>
<dbReference type="Pfam" id="PF22807">
    <property type="entry name" value="TrAA12"/>
    <property type="match status" value="1"/>
</dbReference>
<dbReference type="Gene3D" id="2.120.10.30">
    <property type="entry name" value="TolB, C-terminal domain"/>
    <property type="match status" value="1"/>
</dbReference>
<dbReference type="InterPro" id="IPR054539">
    <property type="entry name" value="Beta-prop_PDH"/>
</dbReference>
<gene>
    <name evidence="3" type="ORF">EI97DRAFT_446633</name>
</gene>
<feature type="non-terminal residue" evidence="3">
    <location>
        <position position="1"/>
    </location>
</feature>
<sequence>INHGIALSADGKTLYASGADGVWAWAYDPSTGRNTSRPTQVIGDFGPTDGHVTRTLLMSRKAEGMLLVSRGSTSNVDPAALDASTGVSTIKAFNVSEKPAPDSQPYSFRNDGKLLGWGLRNSVGIAEEPVTGGIYSMENSVDDMERLGRDIHRDNPGEELNFHGYLNGTQTKEQGGNFGYPECYAAWNVGAIPENDGRIKVGTQFAMGSLNGSVDDEYCRREKVAPRLTFAAHMAPLDVKFNRDGSAAWVTFHGSWNRDAPVGYKLSVIPFANGSPTDPPDSTTAAVDIVSNRDVSRCPRECFRPVALAWDQQGRLFFSSDATGEIWMIEKDGGGTDGARPTATTGGAAPSPGSTGAAVRRFGVDGFAALMAVVMGLPLVGG</sequence>
<dbReference type="RefSeq" id="XP_033648938.1">
    <property type="nucleotide sequence ID" value="XM_033800042.1"/>
</dbReference>
<protein>
    <submittedName>
        <fullName evidence="3">Soluble quino protein glucose dehydrogenase</fullName>
    </submittedName>
</protein>
<name>A0A6A6J864_WESOR</name>
<dbReference type="AlphaFoldDB" id="A0A6A6J864"/>
<evidence type="ECO:0000313" key="3">
    <source>
        <dbReference type="EMBL" id="KAF2271399.1"/>
    </source>
</evidence>
<dbReference type="GeneID" id="54553217"/>
<reference evidence="3" key="1">
    <citation type="journal article" date="2020" name="Stud. Mycol.">
        <title>101 Dothideomycetes genomes: a test case for predicting lifestyles and emergence of pathogens.</title>
        <authorList>
            <person name="Haridas S."/>
            <person name="Albert R."/>
            <person name="Binder M."/>
            <person name="Bloem J."/>
            <person name="Labutti K."/>
            <person name="Salamov A."/>
            <person name="Andreopoulos B."/>
            <person name="Baker S."/>
            <person name="Barry K."/>
            <person name="Bills G."/>
            <person name="Bluhm B."/>
            <person name="Cannon C."/>
            <person name="Castanera R."/>
            <person name="Culley D."/>
            <person name="Daum C."/>
            <person name="Ezra D."/>
            <person name="Gonzalez J."/>
            <person name="Henrissat B."/>
            <person name="Kuo A."/>
            <person name="Liang C."/>
            <person name="Lipzen A."/>
            <person name="Lutzoni F."/>
            <person name="Magnuson J."/>
            <person name="Mondo S."/>
            <person name="Nolan M."/>
            <person name="Ohm R."/>
            <person name="Pangilinan J."/>
            <person name="Park H.-J."/>
            <person name="Ramirez L."/>
            <person name="Alfaro M."/>
            <person name="Sun H."/>
            <person name="Tritt A."/>
            <person name="Yoshinaga Y."/>
            <person name="Zwiers L.-H."/>
            <person name="Turgeon B."/>
            <person name="Goodwin S."/>
            <person name="Spatafora J."/>
            <person name="Crous P."/>
            <person name="Grigoriev I."/>
        </authorList>
    </citation>
    <scope>NUCLEOTIDE SEQUENCE</scope>
    <source>
        <strain evidence="3">CBS 379.55</strain>
    </source>
</reference>